<reference evidence="1" key="2">
    <citation type="journal article" date="2020" name="Nat. Commun.">
        <title>Large-scale genome sequencing of mycorrhizal fungi provides insights into the early evolution of symbiotic traits.</title>
        <authorList>
            <person name="Miyauchi S."/>
            <person name="Kiss E."/>
            <person name="Kuo A."/>
            <person name="Drula E."/>
            <person name="Kohler A."/>
            <person name="Sanchez-Garcia M."/>
            <person name="Morin E."/>
            <person name="Andreopoulos B."/>
            <person name="Barry K.W."/>
            <person name="Bonito G."/>
            <person name="Buee M."/>
            <person name="Carver A."/>
            <person name="Chen C."/>
            <person name="Cichocki N."/>
            <person name="Clum A."/>
            <person name="Culley D."/>
            <person name="Crous P.W."/>
            <person name="Fauchery L."/>
            <person name="Girlanda M."/>
            <person name="Hayes R.D."/>
            <person name="Keri Z."/>
            <person name="LaButti K."/>
            <person name="Lipzen A."/>
            <person name="Lombard V."/>
            <person name="Magnuson J."/>
            <person name="Maillard F."/>
            <person name="Murat C."/>
            <person name="Nolan M."/>
            <person name="Ohm R.A."/>
            <person name="Pangilinan J."/>
            <person name="Pereira M.F."/>
            <person name="Perotto S."/>
            <person name="Peter M."/>
            <person name="Pfister S."/>
            <person name="Riley R."/>
            <person name="Sitrit Y."/>
            <person name="Stielow J.B."/>
            <person name="Szollosi G."/>
            <person name="Zifcakova L."/>
            <person name="Stursova M."/>
            <person name="Spatafora J.W."/>
            <person name="Tedersoo L."/>
            <person name="Vaario L.M."/>
            <person name="Yamada A."/>
            <person name="Yan M."/>
            <person name="Wang P."/>
            <person name="Xu J."/>
            <person name="Bruns T."/>
            <person name="Baldrian P."/>
            <person name="Vilgalys R."/>
            <person name="Dunand C."/>
            <person name="Henrissat B."/>
            <person name="Grigoriev I.V."/>
            <person name="Hibbett D."/>
            <person name="Nagy L.G."/>
            <person name="Martin F.M."/>
        </authorList>
    </citation>
    <scope>NUCLEOTIDE SEQUENCE</scope>
    <source>
        <strain evidence="1">P2</strain>
    </source>
</reference>
<dbReference type="Proteomes" id="UP000886501">
    <property type="component" value="Unassembled WGS sequence"/>
</dbReference>
<dbReference type="EMBL" id="MU117963">
    <property type="protein sequence ID" value="KAF9653480.1"/>
    <property type="molecule type" value="Genomic_DNA"/>
</dbReference>
<evidence type="ECO:0000313" key="1">
    <source>
        <dbReference type="EMBL" id="KAF9653480.1"/>
    </source>
</evidence>
<protein>
    <submittedName>
        <fullName evidence="1">MFS general substrate transporter</fullName>
    </submittedName>
</protein>
<evidence type="ECO:0000313" key="2">
    <source>
        <dbReference type="Proteomes" id="UP000886501"/>
    </source>
</evidence>
<gene>
    <name evidence="1" type="ORF">BDM02DRAFT_3086839</name>
</gene>
<comment type="caution">
    <text evidence="1">The sequence shown here is derived from an EMBL/GenBank/DDBJ whole genome shotgun (WGS) entry which is preliminary data.</text>
</comment>
<organism evidence="1 2">
    <name type="scientific">Thelephora ganbajun</name>
    <name type="common">Ganba fungus</name>
    <dbReference type="NCBI Taxonomy" id="370292"/>
    <lineage>
        <taxon>Eukaryota</taxon>
        <taxon>Fungi</taxon>
        <taxon>Dikarya</taxon>
        <taxon>Basidiomycota</taxon>
        <taxon>Agaricomycotina</taxon>
        <taxon>Agaricomycetes</taxon>
        <taxon>Thelephorales</taxon>
        <taxon>Thelephoraceae</taxon>
        <taxon>Thelephora</taxon>
    </lineage>
</organism>
<accession>A0ACB6ZUE6</accession>
<sequence>MTLTSGIEQQAARSLTSVHHVPSPRPSIELRRVKHVNAESDTKGVASVRGDDWERSSTERNWAQTASPKGRKWLEVQYACLCLALFLAGWNDGTNGPLIPRIQRHYNVNFTLVSLIFIANCVGFVGGATANVILTYKVGFGKVSSNYHPAAIAYGIQAPAPPFPFFVLAPALNGFGMAVQDAQANGYVASLDNHKEVRMGILHAIYGLGAFSAPLVSTQFSTMRHWSYHYFSSLGLAVTSAVLAVVIFRFKTQEECLLEIGQHPEETESGEHSAYRQIFRLRAVHLMAFFILIYVGVEVTIGGWIVTYIIHVRGGGPTSGYISSGFFGGLTFGRVALLWVNSKVIGERRAIFLYTLLALGLEVVIWRVPSLIGNAVTISIVGVLLGPIYPIVMNHAARILPHLLLTGSIGWIAGLGQAGSAAIPFITGALAASSGIWTLHPLLIGMIGLLLVLWALVPGKKRAD</sequence>
<proteinExistence type="predicted"/>
<keyword evidence="2" id="KW-1185">Reference proteome</keyword>
<reference evidence="1" key="1">
    <citation type="submission" date="2019-10" db="EMBL/GenBank/DDBJ databases">
        <authorList>
            <consortium name="DOE Joint Genome Institute"/>
            <person name="Kuo A."/>
            <person name="Miyauchi S."/>
            <person name="Kiss E."/>
            <person name="Drula E."/>
            <person name="Kohler A."/>
            <person name="Sanchez-Garcia M."/>
            <person name="Andreopoulos B."/>
            <person name="Barry K.W."/>
            <person name="Bonito G."/>
            <person name="Buee M."/>
            <person name="Carver A."/>
            <person name="Chen C."/>
            <person name="Cichocki N."/>
            <person name="Clum A."/>
            <person name="Culley D."/>
            <person name="Crous P.W."/>
            <person name="Fauchery L."/>
            <person name="Girlanda M."/>
            <person name="Hayes R."/>
            <person name="Keri Z."/>
            <person name="Labutti K."/>
            <person name="Lipzen A."/>
            <person name="Lombard V."/>
            <person name="Magnuson J."/>
            <person name="Maillard F."/>
            <person name="Morin E."/>
            <person name="Murat C."/>
            <person name="Nolan M."/>
            <person name="Ohm R."/>
            <person name="Pangilinan J."/>
            <person name="Pereira M."/>
            <person name="Perotto S."/>
            <person name="Peter M."/>
            <person name="Riley R."/>
            <person name="Sitrit Y."/>
            <person name="Stielow B."/>
            <person name="Szollosi G."/>
            <person name="Zifcakova L."/>
            <person name="Stursova M."/>
            <person name="Spatafora J.W."/>
            <person name="Tedersoo L."/>
            <person name="Vaario L.-M."/>
            <person name="Yamada A."/>
            <person name="Yan M."/>
            <person name="Wang P."/>
            <person name="Xu J."/>
            <person name="Bruns T."/>
            <person name="Baldrian P."/>
            <person name="Vilgalys R."/>
            <person name="Henrissat B."/>
            <person name="Grigoriev I.V."/>
            <person name="Hibbett D."/>
            <person name="Nagy L.G."/>
            <person name="Martin F.M."/>
        </authorList>
    </citation>
    <scope>NUCLEOTIDE SEQUENCE</scope>
    <source>
        <strain evidence="1">P2</strain>
    </source>
</reference>
<name>A0ACB6ZUE6_THEGA</name>